<evidence type="ECO:0000313" key="6">
    <source>
        <dbReference type="EMBL" id="NMO95015.1"/>
    </source>
</evidence>
<name>A0A848M2N1_PAELE</name>
<dbReference type="InterPro" id="IPR018060">
    <property type="entry name" value="HTH_AraC"/>
</dbReference>
<dbReference type="EMBL" id="JABBPN010000003">
    <property type="protein sequence ID" value="NMO95015.1"/>
    <property type="molecule type" value="Genomic_DNA"/>
</dbReference>
<dbReference type="Pfam" id="PF12833">
    <property type="entry name" value="HTH_18"/>
    <property type="match status" value="1"/>
</dbReference>
<feature type="transmembrane region" description="Helical" evidence="4">
    <location>
        <begin position="12"/>
        <end position="33"/>
    </location>
</feature>
<dbReference type="InterPro" id="IPR018062">
    <property type="entry name" value="HTH_AraC-typ_CS"/>
</dbReference>
<evidence type="ECO:0000256" key="4">
    <source>
        <dbReference type="SAM" id="Phobius"/>
    </source>
</evidence>
<organism evidence="6 7">
    <name type="scientific">Paenibacillus lemnae</name>
    <dbReference type="NCBI Taxonomy" id="1330551"/>
    <lineage>
        <taxon>Bacteria</taxon>
        <taxon>Bacillati</taxon>
        <taxon>Bacillota</taxon>
        <taxon>Bacilli</taxon>
        <taxon>Bacillales</taxon>
        <taxon>Paenibacillaceae</taxon>
        <taxon>Paenibacillus</taxon>
    </lineage>
</organism>
<accession>A0A848M2N1</accession>
<dbReference type="AlphaFoldDB" id="A0A848M2N1"/>
<reference evidence="6 7" key="1">
    <citation type="submission" date="2020-04" db="EMBL/GenBank/DDBJ databases">
        <title>Paenibacillus algicola sp. nov., a novel marine bacterium producing alginate lyase.</title>
        <authorList>
            <person name="Huang H."/>
        </authorList>
    </citation>
    <scope>NUCLEOTIDE SEQUENCE [LARGE SCALE GENOMIC DNA]</scope>
    <source>
        <strain evidence="6 7">L7-75</strain>
    </source>
</reference>
<dbReference type="RefSeq" id="WP_169503792.1">
    <property type="nucleotide sequence ID" value="NZ_JABBPN010000003.1"/>
</dbReference>
<feature type="transmembrane region" description="Helical" evidence="4">
    <location>
        <begin position="287"/>
        <end position="306"/>
    </location>
</feature>
<evidence type="ECO:0000313" key="7">
    <source>
        <dbReference type="Proteomes" id="UP000565468"/>
    </source>
</evidence>
<feature type="domain" description="HTH araC/xylS-type" evidence="5">
    <location>
        <begin position="631"/>
        <end position="731"/>
    </location>
</feature>
<dbReference type="PRINTS" id="PR00032">
    <property type="entry name" value="HTHARAC"/>
</dbReference>
<dbReference type="InterPro" id="IPR020449">
    <property type="entry name" value="Tscrpt_reg_AraC-type_HTH"/>
</dbReference>
<keyword evidence="1" id="KW-0805">Transcription regulation</keyword>
<dbReference type="SUPFAM" id="SSF46689">
    <property type="entry name" value="Homeodomain-like"/>
    <property type="match status" value="1"/>
</dbReference>
<dbReference type="InterPro" id="IPR009057">
    <property type="entry name" value="Homeodomain-like_sf"/>
</dbReference>
<evidence type="ECO:0000256" key="3">
    <source>
        <dbReference type="ARBA" id="ARBA00023163"/>
    </source>
</evidence>
<keyword evidence="4" id="KW-0812">Transmembrane</keyword>
<dbReference type="SMART" id="SM00342">
    <property type="entry name" value="HTH_ARAC"/>
    <property type="match status" value="1"/>
</dbReference>
<keyword evidence="4" id="KW-0472">Membrane</keyword>
<comment type="caution">
    <text evidence="6">The sequence shown here is derived from an EMBL/GenBank/DDBJ whole genome shotgun (WGS) entry which is preliminary data.</text>
</comment>
<proteinExistence type="predicted"/>
<keyword evidence="7" id="KW-1185">Reference proteome</keyword>
<dbReference type="PANTHER" id="PTHR43280:SF28">
    <property type="entry name" value="HTH-TYPE TRANSCRIPTIONAL ACTIVATOR RHAS"/>
    <property type="match status" value="1"/>
</dbReference>
<keyword evidence="3" id="KW-0804">Transcription</keyword>
<protein>
    <submittedName>
        <fullName evidence="6">AraC family transcriptional regulator</fullName>
    </submittedName>
</protein>
<dbReference type="GO" id="GO:0003700">
    <property type="term" value="F:DNA-binding transcription factor activity"/>
    <property type="evidence" value="ECO:0007669"/>
    <property type="project" value="InterPro"/>
</dbReference>
<evidence type="ECO:0000256" key="2">
    <source>
        <dbReference type="ARBA" id="ARBA00023125"/>
    </source>
</evidence>
<dbReference type="Proteomes" id="UP000565468">
    <property type="component" value="Unassembled WGS sequence"/>
</dbReference>
<evidence type="ECO:0000259" key="5">
    <source>
        <dbReference type="PROSITE" id="PS01124"/>
    </source>
</evidence>
<dbReference type="PANTHER" id="PTHR43280">
    <property type="entry name" value="ARAC-FAMILY TRANSCRIPTIONAL REGULATOR"/>
    <property type="match status" value="1"/>
</dbReference>
<evidence type="ECO:0000256" key="1">
    <source>
        <dbReference type="ARBA" id="ARBA00023015"/>
    </source>
</evidence>
<dbReference type="PROSITE" id="PS00041">
    <property type="entry name" value="HTH_ARAC_FAMILY_1"/>
    <property type="match status" value="1"/>
</dbReference>
<dbReference type="PROSITE" id="PS01124">
    <property type="entry name" value="HTH_ARAC_FAMILY_2"/>
    <property type="match status" value="1"/>
</dbReference>
<dbReference type="Gene3D" id="1.10.10.60">
    <property type="entry name" value="Homeodomain-like"/>
    <property type="match status" value="2"/>
</dbReference>
<sequence>MRKKKLFTRFFMSLTLISVCCILVLAIAIFYWYRNLTIHNVDKANQSVLLNTETVFMNYKEIVQNYTMDFYANPNIHALMMSGDTEWSDQLYSALSQIRGALVVNTFLENAYIFGVEAPVTVFENMPLSPESKQELFDRIRESRIEESPFLWQAVLNNGVPVTFLTVFYNDRAFTDSAYYGAVAITVNLSKLQNHLFSQRDDEKTRYAVLDDTGAVLMHNQGTGRDFETEMIQRISASDTERGSFVWKGSTEPLLITYVHSPKDNLWFVSETSYKDSIRDISNARNLIIVLCLTLIAAAATSSYLISRRMYQPIGRLFGNIVHISGNQEVLKTGDDFHAAFRELETIGTRLEQLRKENDDSALLRWLLAPQGGPDQSDACIHLTLPDSAYFVCVLYIHENDEAESLKAACEHVVSQIQSAFGQWAEIRTFRPHEHTAVLIISELAEGTFEDESNLRCQWEVLASHAGDFHYSLGISTLTSDTRLLKQKYEEASECLQIVKFHEHRSMFFAKDTVQLDSNAIPDSSLEPVLQEVRQDGQPECILQKLECLLAVASGYRPVSATAALAKLALELSRTAELKADCRDTGFLDYYQHIWRMESYYELRNWFEECCRSAAERIRSMAAVQTRNLAGEAIQYIEEHFDDPKLSLNVLAEKLSISSAYLGRLIAEETESSFPDLVNMHRLEQAQVLLISQPDLDIRKIAEQVGYNSGTYFTTLFKKRYGVTPSKWRMNHILNQQD</sequence>
<keyword evidence="4" id="KW-1133">Transmembrane helix</keyword>
<keyword evidence="2" id="KW-0238">DNA-binding</keyword>
<gene>
    <name evidence="6" type="ORF">HII30_04340</name>
</gene>
<dbReference type="GO" id="GO:0043565">
    <property type="term" value="F:sequence-specific DNA binding"/>
    <property type="evidence" value="ECO:0007669"/>
    <property type="project" value="InterPro"/>
</dbReference>